<feature type="transmembrane region" description="Helical" evidence="6">
    <location>
        <begin position="269"/>
        <end position="289"/>
    </location>
</feature>
<feature type="transmembrane region" description="Helical" evidence="6">
    <location>
        <begin position="295"/>
        <end position="317"/>
    </location>
</feature>
<dbReference type="InterPro" id="IPR020846">
    <property type="entry name" value="MFS_dom"/>
</dbReference>
<evidence type="ECO:0000256" key="3">
    <source>
        <dbReference type="ARBA" id="ARBA00022692"/>
    </source>
</evidence>
<dbReference type="EMBL" id="LQBL01000033">
    <property type="protein sequence ID" value="KUG51129.1"/>
    <property type="molecule type" value="Genomic_DNA"/>
</dbReference>
<evidence type="ECO:0000256" key="4">
    <source>
        <dbReference type="ARBA" id="ARBA00022989"/>
    </source>
</evidence>
<dbReference type="Pfam" id="PF07690">
    <property type="entry name" value="MFS_1"/>
    <property type="match status" value="1"/>
</dbReference>
<feature type="transmembrane region" description="Helical" evidence="6">
    <location>
        <begin position="329"/>
        <end position="349"/>
    </location>
</feature>
<keyword evidence="2" id="KW-1003">Cell membrane</keyword>
<feature type="transmembrane region" description="Helical" evidence="6">
    <location>
        <begin position="66"/>
        <end position="85"/>
    </location>
</feature>
<dbReference type="InterPro" id="IPR011701">
    <property type="entry name" value="MFS"/>
</dbReference>
<feature type="domain" description="Major facilitator superfamily (MFS) profile" evidence="7">
    <location>
        <begin position="1"/>
        <end position="381"/>
    </location>
</feature>
<proteinExistence type="predicted"/>
<dbReference type="STRING" id="767452.AVL62_12870"/>
<dbReference type="Gene3D" id="1.20.1250.20">
    <property type="entry name" value="MFS general substrate transporter like domains"/>
    <property type="match status" value="1"/>
</dbReference>
<protein>
    <recommendedName>
        <fullName evidence="7">Major facilitator superfamily (MFS) profile domain-containing protein</fullName>
    </recommendedName>
</protein>
<accession>A0A0W8I0I2</accession>
<dbReference type="Proteomes" id="UP000054837">
    <property type="component" value="Unassembled WGS sequence"/>
</dbReference>
<evidence type="ECO:0000256" key="2">
    <source>
        <dbReference type="ARBA" id="ARBA00022475"/>
    </source>
</evidence>
<evidence type="ECO:0000256" key="1">
    <source>
        <dbReference type="ARBA" id="ARBA00004651"/>
    </source>
</evidence>
<feature type="transmembrane region" description="Helical" evidence="6">
    <location>
        <begin position="204"/>
        <end position="228"/>
    </location>
</feature>
<keyword evidence="5 6" id="KW-0472">Membrane</keyword>
<comment type="caution">
    <text evidence="8">The sequence shown here is derived from an EMBL/GenBank/DDBJ whole genome shotgun (WGS) entry which is preliminary data.</text>
</comment>
<evidence type="ECO:0000313" key="8">
    <source>
        <dbReference type="EMBL" id="KUG51129.1"/>
    </source>
</evidence>
<feature type="transmembrane region" description="Helical" evidence="6">
    <location>
        <begin position="132"/>
        <end position="151"/>
    </location>
</feature>
<dbReference type="PROSITE" id="PS50850">
    <property type="entry name" value="MFS"/>
    <property type="match status" value="1"/>
</dbReference>
<dbReference type="GO" id="GO:0005886">
    <property type="term" value="C:plasma membrane"/>
    <property type="evidence" value="ECO:0007669"/>
    <property type="project" value="UniProtKB-SubCell"/>
</dbReference>
<feature type="transmembrane region" description="Helical" evidence="6">
    <location>
        <begin position="240"/>
        <end position="257"/>
    </location>
</feature>
<comment type="subcellular location">
    <subcellularLocation>
        <location evidence="1">Cell membrane</location>
        <topology evidence="1">Multi-pass membrane protein</topology>
    </subcellularLocation>
</comment>
<evidence type="ECO:0000256" key="5">
    <source>
        <dbReference type="ARBA" id="ARBA00023136"/>
    </source>
</evidence>
<evidence type="ECO:0000313" key="9">
    <source>
        <dbReference type="Proteomes" id="UP000054837"/>
    </source>
</evidence>
<dbReference type="OrthoDB" id="5176013at2"/>
<name>A0A0W8I0I2_9MICO</name>
<dbReference type="InterPro" id="IPR050189">
    <property type="entry name" value="MFS_Efflux_Transporters"/>
</dbReference>
<reference evidence="8 9" key="1">
    <citation type="submission" date="2015-12" db="EMBL/GenBank/DDBJ databases">
        <title>Serinicoccus chungangenesis strain CD08_5 genome sequencing and assembly.</title>
        <authorList>
            <person name="Chander A.M."/>
            <person name="Kaur G."/>
            <person name="Nair G.R."/>
            <person name="Dhawan D.K."/>
            <person name="Kochhar R.K."/>
            <person name="Mayilraj S."/>
            <person name="Bhadada S.K."/>
        </authorList>
    </citation>
    <scope>NUCLEOTIDE SEQUENCE [LARGE SCALE GENOMIC DNA]</scope>
    <source>
        <strain evidence="8 9">CD08_5</strain>
    </source>
</reference>
<keyword evidence="4 6" id="KW-1133">Transmembrane helix</keyword>
<feature type="transmembrane region" description="Helical" evidence="6">
    <location>
        <begin position="29"/>
        <end position="54"/>
    </location>
</feature>
<dbReference type="GO" id="GO:0022857">
    <property type="term" value="F:transmembrane transporter activity"/>
    <property type="evidence" value="ECO:0007669"/>
    <property type="project" value="InterPro"/>
</dbReference>
<dbReference type="InterPro" id="IPR036259">
    <property type="entry name" value="MFS_trans_sf"/>
</dbReference>
<dbReference type="PANTHER" id="PTHR43124">
    <property type="entry name" value="PURINE EFFLUX PUMP PBUE"/>
    <property type="match status" value="1"/>
</dbReference>
<keyword evidence="3 6" id="KW-0812">Transmembrane</keyword>
<dbReference type="AlphaFoldDB" id="A0A0W8I0I2"/>
<dbReference type="RefSeq" id="WP_058892674.1">
    <property type="nucleotide sequence ID" value="NZ_LQBL01000033.1"/>
</dbReference>
<sequence>MVLASAITTLGAIPPFLLGAQAVRIREDLGLGLGAFGVAVSVFFATAAVATLSTSGVVDRLGRGRLLLAAGLLVSGGGVAMTTLARGWWTLMLVMVVLGLGNAASQATANLLMARTLPPGRRGLGFGVKQSAVPLAIMLGGLAVPTTGALWGWRSTFVITACLGVVVVGGAVAVLVRERRRGRRGAGAPVSLPELMESPPTLPLLLAALAITFASAAANFVGAFTASWGFEVGLTPSQTGVLMALGSGGSIAVRVFSGWRADHRHGANLPVVAAQMGVGALACAGLVVAQPWAVWVFGLLAFSIGWSWPGLLLYAVARLGRDNPAQASGAVQAGAFAGGALGPALLGGLSQAVGFPLTWAVAAGCFAVAGLLVLLARSRFTADLLTRPPREPFRYARSKVTPPREA</sequence>
<dbReference type="SUPFAM" id="SSF103473">
    <property type="entry name" value="MFS general substrate transporter"/>
    <property type="match status" value="1"/>
</dbReference>
<dbReference type="PANTHER" id="PTHR43124:SF3">
    <property type="entry name" value="CHLORAMPHENICOL EFFLUX PUMP RV0191"/>
    <property type="match status" value="1"/>
</dbReference>
<keyword evidence="9" id="KW-1185">Reference proteome</keyword>
<evidence type="ECO:0000259" key="7">
    <source>
        <dbReference type="PROSITE" id="PS50850"/>
    </source>
</evidence>
<feature type="transmembrane region" description="Helical" evidence="6">
    <location>
        <begin position="91"/>
        <end position="112"/>
    </location>
</feature>
<feature type="transmembrane region" description="Helical" evidence="6">
    <location>
        <begin position="157"/>
        <end position="176"/>
    </location>
</feature>
<feature type="transmembrane region" description="Helical" evidence="6">
    <location>
        <begin position="355"/>
        <end position="376"/>
    </location>
</feature>
<organism evidence="8 9">
    <name type="scientific">Serinicoccus chungangensis</name>
    <dbReference type="NCBI Taxonomy" id="767452"/>
    <lineage>
        <taxon>Bacteria</taxon>
        <taxon>Bacillati</taxon>
        <taxon>Actinomycetota</taxon>
        <taxon>Actinomycetes</taxon>
        <taxon>Micrococcales</taxon>
        <taxon>Ornithinimicrobiaceae</taxon>
        <taxon>Serinicoccus</taxon>
    </lineage>
</organism>
<evidence type="ECO:0000256" key="6">
    <source>
        <dbReference type="SAM" id="Phobius"/>
    </source>
</evidence>
<gene>
    <name evidence="8" type="ORF">AVL62_12870</name>
</gene>